<proteinExistence type="predicted"/>
<dbReference type="AntiFam" id="ANF00025">
    <property type="entry name" value="Antisense to 23S rRNA"/>
</dbReference>
<sequence length="75" mass="8418">MPSYSKAPWGLSVLSQVSGIFTGITISPSLLLRQCPNRYAFRAGRNLPDKEFRYLRTVIVTAAVYWGLSSLLRLL</sequence>
<dbReference type="eggNOG" id="ENOG50323DM">
    <property type="taxonomic scope" value="Bacteria"/>
</dbReference>
<gene>
    <name evidence="2" type="ORF">CLOHIR_02085</name>
</gene>
<keyword evidence="1" id="KW-1133">Transmembrane helix</keyword>
<feature type="transmembrane region" description="Helical" evidence="1">
    <location>
        <begin position="12"/>
        <end position="32"/>
    </location>
</feature>
<reference evidence="2 3" key="1">
    <citation type="submission" date="2008-09" db="EMBL/GenBank/DDBJ databases">
        <authorList>
            <person name="Fulton L."/>
            <person name="Clifton S."/>
            <person name="Fulton B."/>
            <person name="Xu J."/>
            <person name="Minx P."/>
            <person name="Pepin K.H."/>
            <person name="Johnson M."/>
            <person name="Thiruvilangam P."/>
            <person name="Bhonagiri V."/>
            <person name="Nash W.E."/>
            <person name="Mardis E.R."/>
            <person name="Wilson R.K."/>
        </authorList>
    </citation>
    <scope>NUCLEOTIDE SEQUENCE [LARGE SCALE GENOMIC DNA]</scope>
    <source>
        <strain evidence="2 3">DSM 13275</strain>
    </source>
</reference>
<comment type="caution">
    <text evidence="2">The sequence shown here is derived from an EMBL/GenBank/DDBJ whole genome shotgun (WGS) entry which is preliminary data.</text>
</comment>
<keyword evidence="1" id="KW-0812">Transmembrane</keyword>
<dbReference type="STRING" id="500633.CLOHIR_02085"/>
<dbReference type="HOGENOM" id="CLU_162597_1_0_9"/>
<dbReference type="EMBL" id="ABWP01000079">
    <property type="protein sequence ID" value="EEA84273.1"/>
    <property type="molecule type" value="Genomic_DNA"/>
</dbReference>
<accession>B6G1S7</accession>
<name>B6G1S7_PEPHT</name>
<keyword evidence="3" id="KW-1185">Reference proteome</keyword>
<keyword evidence="1" id="KW-0472">Membrane</keyword>
<organism evidence="2 3">
    <name type="scientific">Peptacetobacter hiranonis (strain DSM 13275 / JCM 10541 / KCTC 15199 / TO-931)</name>
    <name type="common">Clostridium hiranonis</name>
    <dbReference type="NCBI Taxonomy" id="500633"/>
    <lineage>
        <taxon>Bacteria</taxon>
        <taxon>Bacillati</taxon>
        <taxon>Bacillota</taxon>
        <taxon>Clostridia</taxon>
        <taxon>Peptostreptococcales</taxon>
        <taxon>Peptostreptococcaceae</taxon>
        <taxon>Peptacetobacter</taxon>
    </lineage>
</organism>
<evidence type="ECO:0000313" key="3">
    <source>
        <dbReference type="Proteomes" id="UP000003178"/>
    </source>
</evidence>
<dbReference type="AlphaFoldDB" id="B6G1S7"/>
<protein>
    <submittedName>
        <fullName evidence="2">Uncharacterized protein</fullName>
    </submittedName>
</protein>
<evidence type="ECO:0000313" key="2">
    <source>
        <dbReference type="EMBL" id="EEA84273.1"/>
    </source>
</evidence>
<feature type="transmembrane region" description="Helical" evidence="1">
    <location>
        <begin position="53"/>
        <end position="72"/>
    </location>
</feature>
<dbReference type="Proteomes" id="UP000003178">
    <property type="component" value="Unassembled WGS sequence"/>
</dbReference>
<reference evidence="2 3" key="2">
    <citation type="submission" date="2008-10" db="EMBL/GenBank/DDBJ databases">
        <title>Draft genome sequence of Clostridium hiranonis (DSM 13275).</title>
        <authorList>
            <person name="Sudarsanam P."/>
            <person name="Ley R."/>
            <person name="Guruge J."/>
            <person name="Turnbaugh P.J."/>
            <person name="Mahowald M."/>
            <person name="Liep D."/>
            <person name="Gordon J."/>
        </authorList>
    </citation>
    <scope>NUCLEOTIDE SEQUENCE [LARGE SCALE GENOMIC DNA]</scope>
    <source>
        <strain evidence="2 3">DSM 13275</strain>
    </source>
</reference>
<evidence type="ECO:0000256" key="1">
    <source>
        <dbReference type="SAM" id="Phobius"/>
    </source>
</evidence>